<dbReference type="RefSeq" id="WP_209906726.1">
    <property type="nucleotide sequence ID" value="NZ_BAAAMI010000005.1"/>
</dbReference>
<dbReference type="Gene3D" id="3.40.50.1820">
    <property type="entry name" value="alpha/beta hydrolase"/>
    <property type="match status" value="1"/>
</dbReference>
<keyword evidence="1" id="KW-0378">Hydrolase</keyword>
<accession>A0ABS4WD72</accession>
<dbReference type="InterPro" id="IPR000073">
    <property type="entry name" value="AB_hydrolase_1"/>
</dbReference>
<dbReference type="PANTHER" id="PTHR43798">
    <property type="entry name" value="MONOACYLGLYCEROL LIPASE"/>
    <property type="match status" value="1"/>
</dbReference>
<dbReference type="PANTHER" id="PTHR43798:SF31">
    <property type="entry name" value="AB HYDROLASE SUPERFAMILY PROTEIN YCLE"/>
    <property type="match status" value="1"/>
</dbReference>
<dbReference type="InterPro" id="IPR050266">
    <property type="entry name" value="AB_hydrolase_sf"/>
</dbReference>
<organism evidence="3 4">
    <name type="scientific">Paeniglutamicibacter psychrophenolicus</name>
    <dbReference type="NCBI Taxonomy" id="257454"/>
    <lineage>
        <taxon>Bacteria</taxon>
        <taxon>Bacillati</taxon>
        <taxon>Actinomycetota</taxon>
        <taxon>Actinomycetes</taxon>
        <taxon>Micrococcales</taxon>
        <taxon>Micrococcaceae</taxon>
        <taxon>Paeniglutamicibacter</taxon>
    </lineage>
</organism>
<dbReference type="PRINTS" id="PR00111">
    <property type="entry name" value="ABHYDROLASE"/>
</dbReference>
<dbReference type="InterPro" id="IPR029058">
    <property type="entry name" value="AB_hydrolase_fold"/>
</dbReference>
<proteinExistence type="predicted"/>
<evidence type="ECO:0000259" key="2">
    <source>
        <dbReference type="Pfam" id="PF00561"/>
    </source>
</evidence>
<dbReference type="Proteomes" id="UP000766570">
    <property type="component" value="Unassembled WGS sequence"/>
</dbReference>
<protein>
    <submittedName>
        <fullName evidence="3">Pimeloyl-ACP methyl ester carboxylesterase</fullName>
    </submittedName>
</protein>
<sequence>MPLAVNPIDAQTIYFDASDTGAPPVLLLHGSALSRSIWRGLGYVKALEPEFDTIRMDLRGHGRSGKPHDPAAYNMDLVLADVKAVLAATGHESIHVVGYSFGSRVGLSLAIKHPSMVRSLTMLGGTHAIEAQHISTLFFDGYLEALKTGDMDAFITGMEADGGKLDPATRLAFASNDALALAAYFESTEAGNAVSEMLLAQLDTPTLLMTGTRDRPRIEHSRTMASVMPNARLVELEGRTHGGTLFPPQPILEQLLPFLRTNA</sequence>
<evidence type="ECO:0000256" key="1">
    <source>
        <dbReference type="ARBA" id="ARBA00022801"/>
    </source>
</evidence>
<comment type="caution">
    <text evidence="3">The sequence shown here is derived from an EMBL/GenBank/DDBJ whole genome shotgun (WGS) entry which is preliminary data.</text>
</comment>
<name>A0ABS4WD72_9MICC</name>
<keyword evidence="4" id="KW-1185">Reference proteome</keyword>
<feature type="domain" description="AB hydrolase-1" evidence="2">
    <location>
        <begin position="23"/>
        <end position="127"/>
    </location>
</feature>
<gene>
    <name evidence="3" type="ORF">JOF46_001466</name>
</gene>
<dbReference type="Pfam" id="PF00561">
    <property type="entry name" value="Abhydrolase_1"/>
    <property type="match status" value="1"/>
</dbReference>
<evidence type="ECO:0000313" key="4">
    <source>
        <dbReference type="Proteomes" id="UP000766570"/>
    </source>
</evidence>
<dbReference type="SUPFAM" id="SSF53474">
    <property type="entry name" value="alpha/beta-Hydrolases"/>
    <property type="match status" value="1"/>
</dbReference>
<evidence type="ECO:0000313" key="3">
    <source>
        <dbReference type="EMBL" id="MBP2373554.1"/>
    </source>
</evidence>
<reference evidence="3 4" key="1">
    <citation type="submission" date="2021-03" db="EMBL/GenBank/DDBJ databases">
        <title>Sequencing the genomes of 1000 actinobacteria strains.</title>
        <authorList>
            <person name="Klenk H.-P."/>
        </authorList>
    </citation>
    <scope>NUCLEOTIDE SEQUENCE [LARGE SCALE GENOMIC DNA]</scope>
    <source>
        <strain evidence="3 4">DSM 15454</strain>
    </source>
</reference>
<dbReference type="EMBL" id="JAGIOE010000001">
    <property type="protein sequence ID" value="MBP2373554.1"/>
    <property type="molecule type" value="Genomic_DNA"/>
</dbReference>